<dbReference type="InterPro" id="IPR036393">
    <property type="entry name" value="AceGlu_kinase-like_sf"/>
</dbReference>
<accession>F4BUH3</accession>
<dbReference type="InParanoid" id="F4BUH3"/>
<evidence type="ECO:0000313" key="2">
    <source>
        <dbReference type="EMBL" id="AEB67048.1"/>
    </source>
</evidence>
<feature type="domain" description="Aspartate/glutamate/uridylate kinase" evidence="1">
    <location>
        <begin position="11"/>
        <end position="153"/>
    </location>
</feature>
<gene>
    <name evidence="2" type="ordered locus">MCON_0142</name>
</gene>
<dbReference type="KEGG" id="mcj:MCON_0142"/>
<dbReference type="HOGENOM" id="CLU_089197_0_0_2"/>
<sequence length="222" mass="24265">MTLLILMPSYVLKLGGSLIETSRDLMRVLISLANEEDYSFLVVPGGGPFADLIREINAKRGLGDEAAHWMAVLAMEQYAFFLADGNGASLSSEVRIPEKREVNVLLPYRALTEDDFCPEHSWDYTSDSIALLVAARLGLPLIKATDVDGVLIDGTVAEELFARQLLGRESCIDQGTIKLLLGDLSGLRMWVLNGTDPISFAIALRCRKGGTFINGQKLSPSY</sequence>
<dbReference type="STRING" id="990316.MCON_0142"/>
<name>F4BUH3_METSG</name>
<reference evidence="2 3" key="1">
    <citation type="journal article" date="2011" name="J. Bacteriol.">
        <title>Complete genome sequence of Methanosaeta concilii, a specialist in aceticlastic methanogenesis.</title>
        <authorList>
            <person name="Barber R.D."/>
            <person name="Zhang L."/>
            <person name="Harnack M."/>
            <person name="Olson M.V."/>
            <person name="Kaul R."/>
            <person name="Ingram-Smith C."/>
            <person name="Smith K.S."/>
        </authorList>
    </citation>
    <scope>NUCLEOTIDE SEQUENCE [LARGE SCALE GENOMIC DNA]</scope>
    <source>
        <strain evidence="3">ATCC 5969 / DSM 3671 / JCM 10134 / NBRC 103675 / OCM 69 / GP-6</strain>
    </source>
</reference>
<protein>
    <recommendedName>
        <fullName evidence="1">Aspartate/glutamate/uridylate kinase domain-containing protein</fullName>
    </recommendedName>
</protein>
<organism evidence="2 3">
    <name type="scientific">Methanothrix soehngenii (strain ATCC 5969 / DSM 3671 / JCM 10134 / NBRC 103675 / OCM 69 / GP-6)</name>
    <name type="common">Methanosaeta concilii</name>
    <dbReference type="NCBI Taxonomy" id="990316"/>
    <lineage>
        <taxon>Archaea</taxon>
        <taxon>Methanobacteriati</taxon>
        <taxon>Methanobacteriota</taxon>
        <taxon>Stenosarchaea group</taxon>
        <taxon>Methanomicrobia</taxon>
        <taxon>Methanotrichales</taxon>
        <taxon>Methanotrichaceae</taxon>
        <taxon>Methanothrix</taxon>
    </lineage>
</organism>
<dbReference type="Pfam" id="PF00696">
    <property type="entry name" value="AA_kinase"/>
    <property type="match status" value="1"/>
</dbReference>
<evidence type="ECO:0000313" key="3">
    <source>
        <dbReference type="Proteomes" id="UP000007807"/>
    </source>
</evidence>
<dbReference type="EMBL" id="CP002565">
    <property type="protein sequence ID" value="AEB67048.1"/>
    <property type="molecule type" value="Genomic_DNA"/>
</dbReference>
<dbReference type="AlphaFoldDB" id="F4BUH3"/>
<dbReference type="Proteomes" id="UP000007807">
    <property type="component" value="Chromosome"/>
</dbReference>
<evidence type="ECO:0000259" key="1">
    <source>
        <dbReference type="Pfam" id="PF00696"/>
    </source>
</evidence>
<proteinExistence type="predicted"/>
<dbReference type="FunCoup" id="F4BUH3">
    <property type="interactions" value="84"/>
</dbReference>
<keyword evidence="3" id="KW-1185">Reference proteome</keyword>
<dbReference type="SUPFAM" id="SSF53633">
    <property type="entry name" value="Carbamate kinase-like"/>
    <property type="match status" value="1"/>
</dbReference>
<dbReference type="Gene3D" id="3.40.1160.10">
    <property type="entry name" value="Acetylglutamate kinase-like"/>
    <property type="match status" value="1"/>
</dbReference>
<dbReference type="InterPro" id="IPR001048">
    <property type="entry name" value="Asp/Glu/Uridylate_kinase"/>
</dbReference>